<gene>
    <name evidence="1" type="ORF">PBY51_016655</name>
</gene>
<keyword evidence="2" id="KW-1185">Reference proteome</keyword>
<proteinExistence type="predicted"/>
<organism evidence="1 2">
    <name type="scientific">Eleginops maclovinus</name>
    <name type="common">Patagonian blennie</name>
    <name type="synonym">Eleginus maclovinus</name>
    <dbReference type="NCBI Taxonomy" id="56733"/>
    <lineage>
        <taxon>Eukaryota</taxon>
        <taxon>Metazoa</taxon>
        <taxon>Chordata</taxon>
        <taxon>Craniata</taxon>
        <taxon>Vertebrata</taxon>
        <taxon>Euteleostomi</taxon>
        <taxon>Actinopterygii</taxon>
        <taxon>Neopterygii</taxon>
        <taxon>Teleostei</taxon>
        <taxon>Neoteleostei</taxon>
        <taxon>Acanthomorphata</taxon>
        <taxon>Eupercaria</taxon>
        <taxon>Perciformes</taxon>
        <taxon>Notothenioidei</taxon>
        <taxon>Eleginopidae</taxon>
        <taxon>Eleginops</taxon>
    </lineage>
</organism>
<dbReference type="Proteomes" id="UP001346869">
    <property type="component" value="Unassembled WGS sequence"/>
</dbReference>
<reference evidence="1 2" key="2">
    <citation type="journal article" date="2023" name="Mol. Biol. Evol.">
        <title>Genomics of Secondarily Temperate Adaptation in the Only Non-Antarctic Icefish.</title>
        <authorList>
            <person name="Rivera-Colon A.G."/>
            <person name="Rayamajhi N."/>
            <person name="Minhas B.F."/>
            <person name="Madrigal G."/>
            <person name="Bilyk K.T."/>
            <person name="Yoon V."/>
            <person name="Hune M."/>
            <person name="Gregory S."/>
            <person name="Cheng C.H.C."/>
            <person name="Catchen J.M."/>
        </authorList>
    </citation>
    <scope>NUCLEOTIDE SEQUENCE [LARGE SCALE GENOMIC DNA]</scope>
    <source>
        <strain evidence="1">JMC-PN-2008</strain>
    </source>
</reference>
<protein>
    <submittedName>
        <fullName evidence="1">Uncharacterized protein</fullName>
    </submittedName>
</protein>
<sequence length="78" mass="8511">MCDIAEQRPVRLLLLDCVDPTEQSEPSSSLAVVTRGVGGFGEALRERSDLCDARLLASEFAPRLQPPQLEHTLDAFDG</sequence>
<comment type="caution">
    <text evidence="1">The sequence shown here is derived from an EMBL/GenBank/DDBJ whole genome shotgun (WGS) entry which is preliminary data.</text>
</comment>
<dbReference type="EMBL" id="JAUZQC010000026">
    <property type="protein sequence ID" value="KAK5847535.1"/>
    <property type="molecule type" value="Genomic_DNA"/>
</dbReference>
<accession>A0AAN7WKV5</accession>
<evidence type="ECO:0000313" key="2">
    <source>
        <dbReference type="Proteomes" id="UP001346869"/>
    </source>
</evidence>
<dbReference type="AlphaFoldDB" id="A0AAN7WKV5"/>
<name>A0AAN7WKV5_ELEMC</name>
<evidence type="ECO:0000313" key="1">
    <source>
        <dbReference type="EMBL" id="KAK5847535.1"/>
    </source>
</evidence>
<reference evidence="1 2" key="1">
    <citation type="journal article" date="2023" name="Genes (Basel)">
        <title>Chromosome-Level Genome Assembly and Circadian Gene Repertoire of the Patagonia Blennie Eleginops maclovinus-The Closest Ancestral Proxy of Antarctic Cryonotothenioids.</title>
        <authorList>
            <person name="Cheng C.C."/>
            <person name="Rivera-Colon A.G."/>
            <person name="Minhas B.F."/>
            <person name="Wilson L."/>
            <person name="Rayamajhi N."/>
            <person name="Vargas-Chacoff L."/>
            <person name="Catchen J.M."/>
        </authorList>
    </citation>
    <scope>NUCLEOTIDE SEQUENCE [LARGE SCALE GENOMIC DNA]</scope>
    <source>
        <strain evidence="1">JMC-PN-2008</strain>
    </source>
</reference>